<dbReference type="Proteomes" id="UP001140217">
    <property type="component" value="Unassembled WGS sequence"/>
</dbReference>
<keyword evidence="2" id="KW-0472">Membrane</keyword>
<evidence type="ECO:0000313" key="3">
    <source>
        <dbReference type="EMBL" id="KAJ2785796.1"/>
    </source>
</evidence>
<name>A0A9W8HGJ7_9FUNG</name>
<protein>
    <submittedName>
        <fullName evidence="3">Uncharacterized protein</fullName>
    </submittedName>
</protein>
<feature type="compositionally biased region" description="Pro residues" evidence="1">
    <location>
        <begin position="147"/>
        <end position="157"/>
    </location>
</feature>
<keyword evidence="4" id="KW-1185">Reference proteome</keyword>
<dbReference type="EMBL" id="JANBUL010000007">
    <property type="protein sequence ID" value="KAJ2785796.1"/>
    <property type="molecule type" value="Genomic_DNA"/>
</dbReference>
<proteinExistence type="predicted"/>
<reference evidence="3" key="1">
    <citation type="submission" date="2022-07" db="EMBL/GenBank/DDBJ databases">
        <title>Phylogenomic reconstructions and comparative analyses of Kickxellomycotina fungi.</title>
        <authorList>
            <person name="Reynolds N.K."/>
            <person name="Stajich J.E."/>
            <person name="Barry K."/>
            <person name="Grigoriev I.V."/>
            <person name="Crous P."/>
            <person name="Smith M.E."/>
        </authorList>
    </citation>
    <scope>NUCLEOTIDE SEQUENCE</scope>
    <source>
        <strain evidence="3">NBRC 105414</strain>
    </source>
</reference>
<dbReference type="OrthoDB" id="5587634at2759"/>
<dbReference type="AlphaFoldDB" id="A0A9W8HGJ7"/>
<gene>
    <name evidence="3" type="ORF">H4R18_000342</name>
</gene>
<keyword evidence="2" id="KW-0812">Transmembrane</keyword>
<comment type="caution">
    <text evidence="3">The sequence shown here is derived from an EMBL/GenBank/DDBJ whole genome shotgun (WGS) entry which is preliminary data.</text>
</comment>
<feature type="transmembrane region" description="Helical" evidence="2">
    <location>
        <begin position="71"/>
        <end position="94"/>
    </location>
</feature>
<feature type="region of interest" description="Disordered" evidence="1">
    <location>
        <begin position="139"/>
        <end position="201"/>
    </location>
</feature>
<organism evidence="3 4">
    <name type="scientific">Coemansia javaensis</name>
    <dbReference type="NCBI Taxonomy" id="2761396"/>
    <lineage>
        <taxon>Eukaryota</taxon>
        <taxon>Fungi</taxon>
        <taxon>Fungi incertae sedis</taxon>
        <taxon>Zoopagomycota</taxon>
        <taxon>Kickxellomycotina</taxon>
        <taxon>Kickxellomycetes</taxon>
        <taxon>Kickxellales</taxon>
        <taxon>Kickxellaceae</taxon>
        <taxon>Coemansia</taxon>
    </lineage>
</organism>
<evidence type="ECO:0000256" key="1">
    <source>
        <dbReference type="SAM" id="MobiDB-lite"/>
    </source>
</evidence>
<feature type="compositionally biased region" description="Low complexity" evidence="1">
    <location>
        <begin position="158"/>
        <end position="169"/>
    </location>
</feature>
<evidence type="ECO:0000313" key="4">
    <source>
        <dbReference type="Proteomes" id="UP001140217"/>
    </source>
</evidence>
<evidence type="ECO:0000256" key="2">
    <source>
        <dbReference type="SAM" id="Phobius"/>
    </source>
</evidence>
<keyword evidence="2" id="KW-1133">Transmembrane helix</keyword>
<feature type="transmembrane region" description="Helical" evidence="2">
    <location>
        <begin position="30"/>
        <end position="51"/>
    </location>
</feature>
<sequence>MYPPPQPSYPPELVEQTRQASIRSVKRRGIFYGGLEVLFTAIFAALLVVYIRRAQDDNNSNIDSRYNSGWFRWYIGLLIGLLVLNALFAAYTIWQTMRAIAWLKDPNTPPELIMAGRYPYSSYGFGRVIVVEQRPAYPPQQGYYQGQPPPPPPPPPQQGYYQSHSQQHPAYPPPPGHNPPMYATDGANGNGDSYYDGNRKN</sequence>
<accession>A0A9W8HGJ7</accession>